<dbReference type="GeneID" id="111252354"/>
<accession>A0A7M7KF01</accession>
<evidence type="ECO:0000256" key="1">
    <source>
        <dbReference type="ARBA" id="ARBA00004123"/>
    </source>
</evidence>
<evidence type="ECO:0008006" key="9">
    <source>
        <dbReference type="Google" id="ProtNLM"/>
    </source>
</evidence>
<keyword evidence="5" id="KW-0539">Nucleus</keyword>
<dbReference type="InterPro" id="IPR024738">
    <property type="entry name" value="Hfi1/Tada1"/>
</dbReference>
<dbReference type="Pfam" id="PF12767">
    <property type="entry name" value="SAGA-Tad1"/>
    <property type="match status" value="1"/>
</dbReference>
<dbReference type="OrthoDB" id="6486781at2759"/>
<dbReference type="RefSeq" id="XP_022665815.1">
    <property type="nucleotide sequence ID" value="XM_022810080.1"/>
</dbReference>
<proteinExistence type="inferred from homology"/>
<keyword evidence="8" id="KW-1185">Reference proteome</keyword>
<evidence type="ECO:0000313" key="8">
    <source>
        <dbReference type="Proteomes" id="UP000594260"/>
    </source>
</evidence>
<name>A0A7M7KF01_VARDE</name>
<dbReference type="RefSeq" id="XP_022665816.1">
    <property type="nucleotide sequence ID" value="XM_022810081.1"/>
</dbReference>
<evidence type="ECO:0000256" key="5">
    <source>
        <dbReference type="ARBA" id="ARBA00023242"/>
    </source>
</evidence>
<dbReference type="InParanoid" id="A0A7M7KF01"/>
<dbReference type="PANTHER" id="PTHR21277">
    <property type="entry name" value="TRANSCRIPTIONAL ADAPTER 1"/>
    <property type="match status" value="1"/>
</dbReference>
<feature type="region of interest" description="Disordered" evidence="6">
    <location>
        <begin position="81"/>
        <end position="117"/>
    </location>
</feature>
<evidence type="ECO:0000313" key="7">
    <source>
        <dbReference type="EnsemblMetazoa" id="XP_022665815"/>
    </source>
</evidence>
<keyword evidence="4" id="KW-0804">Transcription</keyword>
<comment type="similarity">
    <text evidence="2">Belongs to the TADA1 family.</text>
</comment>
<keyword evidence="3" id="KW-0805">Transcription regulation</keyword>
<sequence>MADTTQLSTLKRRLAASLAGRWTMYLELLRRWITLQIRREDFEVEARTLMRPDEVALHNDYLMELLLTLSKAPVSASSTTMAAVDSSSPKISLTPTVSSTNTAHHVSSDNPMHPRVKPVFKNLTASSLSYTSKSPPYSSCSKEESTEEVVNSSGKAASSDSTRSPVNVSKQRKRRPAESLQPPAINRAEHAFGLFMPESNATPTLDNQLTMPNVVSFVVSVPQAEMPAPHCSFLMREQAFPESALLYGRMLVVAYEHGLDDIDAPTVELMLQALRSQLFRVIAAMVDRRVACSRRKLTRLGNGIASRAPNPYLGAAVPFHTNHCCDFLESAQVVNEFSAPSAWDVENSSMCSLFDLVDALRTDRRLICSHTVYTLTMERALLGLRHASHEQLESEYIFSQQKTLSQQILKQQLHQHKQQNGLTGGSGHSRPFGSPVGENLSQQITHC</sequence>
<dbReference type="GO" id="GO:0003713">
    <property type="term" value="F:transcription coactivator activity"/>
    <property type="evidence" value="ECO:0007669"/>
    <property type="project" value="TreeGrafter"/>
</dbReference>
<feature type="compositionally biased region" description="Polar residues" evidence="6">
    <location>
        <begin position="81"/>
        <end position="110"/>
    </location>
</feature>
<dbReference type="EnsemblMetazoa" id="XM_022810081">
    <property type="protein sequence ID" value="XP_022665816"/>
    <property type="gene ID" value="LOC111252354"/>
</dbReference>
<dbReference type="AlphaFoldDB" id="A0A7M7KF01"/>
<dbReference type="Proteomes" id="UP000594260">
    <property type="component" value="Unplaced"/>
</dbReference>
<reference evidence="7" key="1">
    <citation type="submission" date="2021-01" db="UniProtKB">
        <authorList>
            <consortium name="EnsemblMetazoa"/>
        </authorList>
    </citation>
    <scope>IDENTIFICATION</scope>
</reference>
<feature type="region of interest" description="Disordered" evidence="6">
    <location>
        <begin position="129"/>
        <end position="183"/>
    </location>
</feature>
<dbReference type="PANTHER" id="PTHR21277:SF5">
    <property type="entry name" value="TRANSCRIPTIONAL ADAPTER 1"/>
    <property type="match status" value="1"/>
</dbReference>
<evidence type="ECO:0000256" key="2">
    <source>
        <dbReference type="ARBA" id="ARBA00010314"/>
    </source>
</evidence>
<feature type="region of interest" description="Disordered" evidence="6">
    <location>
        <begin position="415"/>
        <end position="447"/>
    </location>
</feature>
<dbReference type="GO" id="GO:0000124">
    <property type="term" value="C:SAGA complex"/>
    <property type="evidence" value="ECO:0007669"/>
    <property type="project" value="TreeGrafter"/>
</dbReference>
<dbReference type="GO" id="GO:0005634">
    <property type="term" value="C:nucleus"/>
    <property type="evidence" value="ECO:0007669"/>
    <property type="project" value="UniProtKB-SubCell"/>
</dbReference>
<feature type="compositionally biased region" description="Polar residues" evidence="6">
    <location>
        <begin position="148"/>
        <end position="169"/>
    </location>
</feature>
<comment type="subcellular location">
    <subcellularLocation>
        <location evidence="1">Nucleus</location>
    </subcellularLocation>
</comment>
<evidence type="ECO:0000256" key="6">
    <source>
        <dbReference type="SAM" id="MobiDB-lite"/>
    </source>
</evidence>
<feature type="compositionally biased region" description="Polar residues" evidence="6">
    <location>
        <begin position="129"/>
        <end position="140"/>
    </location>
</feature>
<dbReference type="EnsemblMetazoa" id="XM_022810080">
    <property type="protein sequence ID" value="XP_022665815"/>
    <property type="gene ID" value="LOC111252354"/>
</dbReference>
<protein>
    <recommendedName>
        <fullName evidence="9">Transcriptional adapter 1</fullName>
    </recommendedName>
</protein>
<dbReference type="GO" id="GO:0006357">
    <property type="term" value="P:regulation of transcription by RNA polymerase II"/>
    <property type="evidence" value="ECO:0007669"/>
    <property type="project" value="TreeGrafter"/>
</dbReference>
<organism evidence="7 8">
    <name type="scientific">Varroa destructor</name>
    <name type="common">Honeybee mite</name>
    <dbReference type="NCBI Taxonomy" id="109461"/>
    <lineage>
        <taxon>Eukaryota</taxon>
        <taxon>Metazoa</taxon>
        <taxon>Ecdysozoa</taxon>
        <taxon>Arthropoda</taxon>
        <taxon>Chelicerata</taxon>
        <taxon>Arachnida</taxon>
        <taxon>Acari</taxon>
        <taxon>Parasitiformes</taxon>
        <taxon>Mesostigmata</taxon>
        <taxon>Gamasina</taxon>
        <taxon>Dermanyssoidea</taxon>
        <taxon>Varroidae</taxon>
        <taxon>Varroa</taxon>
    </lineage>
</organism>
<dbReference type="KEGG" id="vde:111252354"/>
<evidence type="ECO:0000256" key="3">
    <source>
        <dbReference type="ARBA" id="ARBA00023015"/>
    </source>
</evidence>
<evidence type="ECO:0000256" key="4">
    <source>
        <dbReference type="ARBA" id="ARBA00023163"/>
    </source>
</evidence>